<evidence type="ECO:0000313" key="1">
    <source>
        <dbReference type="EMBL" id="AXB57358.1"/>
    </source>
</evidence>
<dbReference type="EMBL" id="CP030261">
    <property type="protein sequence ID" value="AXB57358.1"/>
    <property type="molecule type" value="Genomic_DNA"/>
</dbReference>
<accession>A0A344LTW6</accession>
<protein>
    <submittedName>
        <fullName evidence="1">Uncharacterized protein</fullName>
    </submittedName>
</protein>
<dbReference type="KEGG" id="ffl:HYN86_12465"/>
<sequence length="164" mass="19460">MLVPYNYFLNENPQFYYFITKNKIEYRVAFIVDETFSAVSGLDINNIFQIIIEKVSDKIEKLDTQVSITIQAIIIAFFKNSQNSMLYVCDYKDDKSLKRFKVFNRWYATSSIESEILKKDNVINCKSNSHNTIIYSSLLYHKENRNQKTIIEIYNTMQEILDEK</sequence>
<dbReference type="InterPro" id="IPR046167">
    <property type="entry name" value="DUF6169"/>
</dbReference>
<gene>
    <name evidence="1" type="ORF">HYN86_12465</name>
</gene>
<evidence type="ECO:0000313" key="2">
    <source>
        <dbReference type="Proteomes" id="UP000251561"/>
    </source>
</evidence>
<dbReference type="Pfam" id="PF19666">
    <property type="entry name" value="DUF6169"/>
    <property type="match status" value="1"/>
</dbReference>
<dbReference type="AlphaFoldDB" id="A0A344LTW6"/>
<keyword evidence="2" id="KW-1185">Reference proteome</keyword>
<name>A0A344LTW6_9FLAO</name>
<dbReference type="Proteomes" id="UP000251561">
    <property type="component" value="Chromosome"/>
</dbReference>
<dbReference type="OrthoDB" id="955741at2"/>
<reference evidence="1 2" key="1">
    <citation type="submission" date="2018-06" db="EMBL/GenBank/DDBJ databases">
        <title>Genome sequencing of Flavobacterium.</title>
        <authorList>
            <person name="Baek M.-G."/>
            <person name="Yi H."/>
        </authorList>
    </citation>
    <scope>NUCLEOTIDE SEQUENCE [LARGE SCALE GENOMIC DNA]</scope>
    <source>
        <strain evidence="1 2">HYN0086</strain>
    </source>
</reference>
<organism evidence="1 2">
    <name type="scientific">Flavobacterium fluviale</name>
    <dbReference type="NCBI Taxonomy" id="2249356"/>
    <lineage>
        <taxon>Bacteria</taxon>
        <taxon>Pseudomonadati</taxon>
        <taxon>Bacteroidota</taxon>
        <taxon>Flavobacteriia</taxon>
        <taxon>Flavobacteriales</taxon>
        <taxon>Flavobacteriaceae</taxon>
        <taxon>Flavobacterium</taxon>
    </lineage>
</organism>
<proteinExistence type="predicted"/>